<evidence type="ECO:0000313" key="2">
    <source>
        <dbReference type="EMBL" id="CAB9500039.1"/>
    </source>
</evidence>
<name>A0A9N8DFZ4_9STRA</name>
<proteinExistence type="predicted"/>
<dbReference type="Proteomes" id="UP001153069">
    <property type="component" value="Unassembled WGS sequence"/>
</dbReference>
<evidence type="ECO:0000256" key="1">
    <source>
        <dbReference type="SAM" id="MobiDB-lite"/>
    </source>
</evidence>
<evidence type="ECO:0000313" key="3">
    <source>
        <dbReference type="Proteomes" id="UP001153069"/>
    </source>
</evidence>
<dbReference type="AlphaFoldDB" id="A0A9N8DFZ4"/>
<accession>A0A9N8DFZ4</accession>
<sequence>MVPFLRSTPIETSATTIINNNSNNMVFGWMCYQRRNANESVDFTEASASDADALFGSNSISDDSLSFQRSDQVLCVVTYLDLTSYLSPDLFTMAPVNIHGYPRGAGSSGGERSGPHRYVLATVTQVHRDGDGRCCSYTVKRADTGTEQRAAREWLEPLGNPEGIEAATLAAAITTRSKKEERPKTPARRRSLLTWAGR</sequence>
<reference evidence="2" key="1">
    <citation type="submission" date="2020-06" db="EMBL/GenBank/DDBJ databases">
        <authorList>
            <consortium name="Plant Systems Biology data submission"/>
        </authorList>
    </citation>
    <scope>NUCLEOTIDE SEQUENCE</scope>
    <source>
        <strain evidence="2">D6</strain>
    </source>
</reference>
<dbReference type="EMBL" id="CAICTM010000073">
    <property type="protein sequence ID" value="CAB9500039.1"/>
    <property type="molecule type" value="Genomic_DNA"/>
</dbReference>
<feature type="region of interest" description="Disordered" evidence="1">
    <location>
        <begin position="174"/>
        <end position="198"/>
    </location>
</feature>
<protein>
    <submittedName>
        <fullName evidence="2">Uncharacterized protein</fullName>
    </submittedName>
</protein>
<gene>
    <name evidence="2" type="ORF">SEMRO_74_G040820.1</name>
</gene>
<keyword evidence="3" id="KW-1185">Reference proteome</keyword>
<comment type="caution">
    <text evidence="2">The sequence shown here is derived from an EMBL/GenBank/DDBJ whole genome shotgun (WGS) entry which is preliminary data.</text>
</comment>
<organism evidence="2 3">
    <name type="scientific">Seminavis robusta</name>
    <dbReference type="NCBI Taxonomy" id="568900"/>
    <lineage>
        <taxon>Eukaryota</taxon>
        <taxon>Sar</taxon>
        <taxon>Stramenopiles</taxon>
        <taxon>Ochrophyta</taxon>
        <taxon>Bacillariophyta</taxon>
        <taxon>Bacillariophyceae</taxon>
        <taxon>Bacillariophycidae</taxon>
        <taxon>Naviculales</taxon>
        <taxon>Naviculaceae</taxon>
        <taxon>Seminavis</taxon>
    </lineage>
</organism>